<proteinExistence type="predicted"/>
<dbReference type="InterPro" id="IPR029044">
    <property type="entry name" value="Nucleotide-diphossugar_trans"/>
</dbReference>
<evidence type="ECO:0000313" key="2">
    <source>
        <dbReference type="EMBL" id="MPM96733.1"/>
    </source>
</evidence>
<dbReference type="InterPro" id="IPR050486">
    <property type="entry name" value="Mannose-1P_guanyltransferase"/>
</dbReference>
<accession>A0A645E7C4</accession>
<dbReference type="Pfam" id="PF00483">
    <property type="entry name" value="NTP_transferase"/>
    <property type="match status" value="1"/>
</dbReference>
<dbReference type="SUPFAM" id="SSF53448">
    <property type="entry name" value="Nucleotide-diphospho-sugar transferases"/>
    <property type="match status" value="1"/>
</dbReference>
<dbReference type="InterPro" id="IPR005835">
    <property type="entry name" value="NTP_transferase_dom"/>
</dbReference>
<comment type="caution">
    <text evidence="2">The sequence shown here is derived from an EMBL/GenBank/DDBJ whole genome shotgun (WGS) entry which is preliminary data.</text>
</comment>
<evidence type="ECO:0000259" key="1">
    <source>
        <dbReference type="Pfam" id="PF00483"/>
    </source>
</evidence>
<feature type="domain" description="Nucleotidyl transferase" evidence="1">
    <location>
        <begin position="4"/>
        <end position="178"/>
    </location>
</feature>
<dbReference type="EMBL" id="VSSQ01043085">
    <property type="protein sequence ID" value="MPM96733.1"/>
    <property type="molecule type" value="Genomic_DNA"/>
</dbReference>
<dbReference type="Gene3D" id="3.90.550.10">
    <property type="entry name" value="Spore Coat Polysaccharide Biosynthesis Protein SpsA, Chain A"/>
    <property type="match status" value="1"/>
</dbReference>
<organism evidence="2">
    <name type="scientific">bioreactor metagenome</name>
    <dbReference type="NCBI Taxonomy" id="1076179"/>
    <lineage>
        <taxon>unclassified sequences</taxon>
        <taxon>metagenomes</taxon>
        <taxon>ecological metagenomes</taxon>
    </lineage>
</organism>
<protein>
    <recommendedName>
        <fullName evidence="1">Nucleotidyl transferase domain-containing protein</fullName>
    </recommendedName>
</protein>
<reference evidence="2" key="1">
    <citation type="submission" date="2019-08" db="EMBL/GenBank/DDBJ databases">
        <authorList>
            <person name="Kucharzyk K."/>
            <person name="Murdoch R.W."/>
            <person name="Higgins S."/>
            <person name="Loffler F."/>
        </authorList>
    </citation>
    <scope>NUCLEOTIDE SEQUENCE</scope>
</reference>
<sequence>MVVNYKKSMIKSYFNDIEKDYLVRYADEDKPLGTGGGLSLLKGQITSTFFLTNCDVLIDADFGDLYDFHQKNGNLITMVCAFKHLTIPYGVIELGSEGEIKGVTEKPEMNFLTNTGVYVVEPRVIDELREGEAVGFPDIMERYRHAGEKVGVYPVSESSWMDMGQLEELENMRRKMEEQNI</sequence>
<dbReference type="PANTHER" id="PTHR22572">
    <property type="entry name" value="SUGAR-1-PHOSPHATE GUANYL TRANSFERASE"/>
    <property type="match status" value="1"/>
</dbReference>
<gene>
    <name evidence="2" type="ORF">SDC9_143898</name>
</gene>
<dbReference type="AlphaFoldDB" id="A0A645E7C4"/>
<name>A0A645E7C4_9ZZZZ</name>